<dbReference type="STRING" id="42514.ENSPNAP00000016984"/>
<keyword evidence="1" id="KW-0472">Membrane</keyword>
<feature type="transmembrane region" description="Helical" evidence="1">
    <location>
        <begin position="158"/>
        <end position="176"/>
    </location>
</feature>
<protein>
    <submittedName>
        <fullName evidence="2">Uncharacterized protein</fullName>
    </submittedName>
</protein>
<dbReference type="OMA" id="KCSGRWR"/>
<dbReference type="Ensembl" id="ENSPNAT00000025611.2">
    <property type="protein sequence ID" value="ENSPNAP00000016984.2"/>
    <property type="gene ID" value="ENSPNAG00000023183.2"/>
</dbReference>
<reference evidence="2" key="3">
    <citation type="submission" date="2025-09" db="UniProtKB">
        <authorList>
            <consortium name="Ensembl"/>
        </authorList>
    </citation>
    <scope>IDENTIFICATION</scope>
</reference>
<evidence type="ECO:0000313" key="3">
    <source>
        <dbReference type="Proteomes" id="UP001501920"/>
    </source>
</evidence>
<sequence>MHLSKCSAWLQVHCPTALKVCSHKVYKSLAPLLPCSAAIVVVVLYSLADQLHSFVCGIFMPQYRYPYAVPLALIQMLLNLLALVGLHAVGLVRLKPYSLRLAERLMVPAVCGSVQSVLALWAEASAHSGLYPLTARLLPVLSLAWSHLLALTTSNNTHFNCILVAVTFVSVTITAYKGLYTIEPLEYLYSPLSLFLHSLSLAWLAKVAQSERGHTSIFDIYYTLTVTRSLLLGFLCLLHPDSPRAITDGSWHSLLFLGYMLGLLLLGAVQVLMVDITALSFSGLAAALLHSARGLALPLYNLL</sequence>
<dbReference type="Proteomes" id="UP001501920">
    <property type="component" value="Chromosome 10"/>
</dbReference>
<evidence type="ECO:0000313" key="2">
    <source>
        <dbReference type="Ensembl" id="ENSPNAP00000016984.2"/>
    </source>
</evidence>
<accession>A0A3B4D289</accession>
<reference evidence="2" key="2">
    <citation type="submission" date="2025-08" db="UniProtKB">
        <authorList>
            <consortium name="Ensembl"/>
        </authorList>
    </citation>
    <scope>IDENTIFICATION</scope>
</reference>
<keyword evidence="1" id="KW-1133">Transmembrane helix</keyword>
<feature type="transmembrane region" description="Helical" evidence="1">
    <location>
        <begin position="252"/>
        <end position="274"/>
    </location>
</feature>
<feature type="transmembrane region" description="Helical" evidence="1">
    <location>
        <begin position="67"/>
        <end position="89"/>
    </location>
</feature>
<dbReference type="GeneTree" id="ENSGT00390000007694"/>
<name>A0A3B4D289_PYGNA</name>
<keyword evidence="3" id="KW-1185">Reference proteome</keyword>
<feature type="transmembrane region" description="Helical" evidence="1">
    <location>
        <begin position="220"/>
        <end position="240"/>
    </location>
</feature>
<reference evidence="2 3" key="1">
    <citation type="submission" date="2020-10" db="EMBL/GenBank/DDBJ databases">
        <title>Pygocentrus nattereri (red-bellied piranha) genome, fPygNat1, primary haplotype.</title>
        <authorList>
            <person name="Myers G."/>
            <person name="Meyer A."/>
            <person name="Karagic N."/>
            <person name="Pippel M."/>
            <person name="Winkler S."/>
            <person name="Tracey A."/>
            <person name="Wood J."/>
            <person name="Formenti G."/>
            <person name="Howe K."/>
            <person name="Fedrigo O."/>
            <person name="Jarvis E.D."/>
        </authorList>
    </citation>
    <scope>NUCLEOTIDE SEQUENCE [LARGE SCALE GENOMIC DNA]</scope>
</reference>
<organism evidence="2 3">
    <name type="scientific">Pygocentrus nattereri</name>
    <name type="common">Red-bellied piranha</name>
    <dbReference type="NCBI Taxonomy" id="42514"/>
    <lineage>
        <taxon>Eukaryota</taxon>
        <taxon>Metazoa</taxon>
        <taxon>Chordata</taxon>
        <taxon>Craniata</taxon>
        <taxon>Vertebrata</taxon>
        <taxon>Euteleostomi</taxon>
        <taxon>Actinopterygii</taxon>
        <taxon>Neopterygii</taxon>
        <taxon>Teleostei</taxon>
        <taxon>Ostariophysi</taxon>
        <taxon>Characiformes</taxon>
        <taxon>Characoidei</taxon>
        <taxon>Pygocentrus</taxon>
    </lineage>
</organism>
<dbReference type="RefSeq" id="XP_017563336.1">
    <property type="nucleotide sequence ID" value="XM_017707847.1"/>
</dbReference>
<evidence type="ECO:0000256" key="1">
    <source>
        <dbReference type="SAM" id="Phobius"/>
    </source>
</evidence>
<keyword evidence="1" id="KW-0812">Transmembrane</keyword>
<dbReference type="GeneID" id="108433344"/>
<feature type="transmembrane region" description="Helical" evidence="1">
    <location>
        <begin position="29"/>
        <end position="47"/>
    </location>
</feature>
<proteinExistence type="predicted"/>
<dbReference type="AlphaFoldDB" id="A0A3B4D289"/>